<accession>A0A1G9ULI0</accession>
<dbReference type="GO" id="GO:0005524">
    <property type="term" value="F:ATP binding"/>
    <property type="evidence" value="ECO:0007669"/>
    <property type="project" value="UniProtKB-KW"/>
</dbReference>
<evidence type="ECO:0000256" key="1">
    <source>
        <dbReference type="ARBA" id="ARBA00010688"/>
    </source>
</evidence>
<evidence type="ECO:0000313" key="9">
    <source>
        <dbReference type="Proteomes" id="UP000183376"/>
    </source>
</evidence>
<dbReference type="SUPFAM" id="SSF53613">
    <property type="entry name" value="Ribokinase-like"/>
    <property type="match status" value="1"/>
</dbReference>
<comment type="similarity">
    <text evidence="1">Belongs to the carbohydrate kinase PfkB family.</text>
</comment>
<keyword evidence="2 6" id="KW-0808">Transferase</keyword>
<dbReference type="RefSeq" id="WP_030430637.1">
    <property type="nucleotide sequence ID" value="NZ_JOEF01000014.1"/>
</dbReference>
<reference evidence="8 9" key="1">
    <citation type="submission" date="2016-10" db="EMBL/GenBank/DDBJ databases">
        <authorList>
            <person name="de Groot N.N."/>
        </authorList>
    </citation>
    <scope>NUCLEOTIDE SEQUENCE [LARGE SCALE GENOMIC DNA]</scope>
    <source>
        <strain evidence="8 9">DSM 44149</strain>
    </source>
</reference>
<dbReference type="Proteomes" id="UP000183376">
    <property type="component" value="Chromosome I"/>
</dbReference>
<dbReference type="InterPro" id="IPR017583">
    <property type="entry name" value="Tagatose/fructose_Pkinase"/>
</dbReference>
<dbReference type="EMBL" id="LT629701">
    <property type="protein sequence ID" value="SDM60782.1"/>
    <property type="molecule type" value="Genomic_DNA"/>
</dbReference>
<dbReference type="PIRSF" id="PIRSF000535">
    <property type="entry name" value="1PFK/6PFK/LacC"/>
    <property type="match status" value="1"/>
</dbReference>
<keyword evidence="3" id="KW-0547">Nucleotide-binding</keyword>
<dbReference type="eggNOG" id="COG1105">
    <property type="taxonomic scope" value="Bacteria"/>
</dbReference>
<evidence type="ECO:0000256" key="3">
    <source>
        <dbReference type="ARBA" id="ARBA00022741"/>
    </source>
</evidence>
<dbReference type="STRING" id="211114.SAMN04489726_2481"/>
<feature type="domain" description="Carbohydrate kinase PfkB" evidence="7">
    <location>
        <begin position="23"/>
        <end position="290"/>
    </location>
</feature>
<dbReference type="GO" id="GO:0016301">
    <property type="term" value="F:kinase activity"/>
    <property type="evidence" value="ECO:0007669"/>
    <property type="project" value="UniProtKB-KW"/>
</dbReference>
<evidence type="ECO:0000259" key="7">
    <source>
        <dbReference type="Pfam" id="PF00294"/>
    </source>
</evidence>
<dbReference type="GO" id="GO:0016773">
    <property type="term" value="F:phosphotransferase activity, alcohol group as acceptor"/>
    <property type="evidence" value="ECO:0007669"/>
    <property type="project" value="InterPro"/>
</dbReference>
<name>A0A1G9ULI0_ALLAB</name>
<evidence type="ECO:0000256" key="6">
    <source>
        <dbReference type="PIRNR" id="PIRNR000535"/>
    </source>
</evidence>
<proteinExistence type="inferred from homology"/>
<keyword evidence="9" id="KW-1185">Reference proteome</keyword>
<organism evidence="8 9">
    <name type="scientific">Allokutzneria albata</name>
    <name type="common">Kibdelosporangium albatum</name>
    <dbReference type="NCBI Taxonomy" id="211114"/>
    <lineage>
        <taxon>Bacteria</taxon>
        <taxon>Bacillati</taxon>
        <taxon>Actinomycetota</taxon>
        <taxon>Actinomycetes</taxon>
        <taxon>Pseudonocardiales</taxon>
        <taxon>Pseudonocardiaceae</taxon>
        <taxon>Allokutzneria</taxon>
    </lineage>
</organism>
<evidence type="ECO:0000313" key="8">
    <source>
        <dbReference type="EMBL" id="SDM60782.1"/>
    </source>
</evidence>
<dbReference type="InterPro" id="IPR011611">
    <property type="entry name" value="PfkB_dom"/>
</dbReference>
<dbReference type="GO" id="GO:0005975">
    <property type="term" value="P:carbohydrate metabolic process"/>
    <property type="evidence" value="ECO:0007669"/>
    <property type="project" value="InterPro"/>
</dbReference>
<dbReference type="PANTHER" id="PTHR46566:SF2">
    <property type="entry name" value="ATP-DEPENDENT 6-PHOSPHOFRUCTOKINASE ISOZYME 2"/>
    <property type="match status" value="1"/>
</dbReference>
<dbReference type="InterPro" id="IPR002173">
    <property type="entry name" value="Carboh/pur_kinase_PfkB_CS"/>
</dbReference>
<dbReference type="Pfam" id="PF00294">
    <property type="entry name" value="PfkB"/>
    <property type="match status" value="1"/>
</dbReference>
<dbReference type="OrthoDB" id="3206700at2"/>
<dbReference type="AlphaFoldDB" id="A0A1G9ULI0"/>
<gene>
    <name evidence="8" type="ORF">SAMN04489726_2481</name>
</gene>
<sequence length="313" mass="32891">MTGQNGRVVVFAPSPQLTVTVEDLNGEPDIHVHPGGQGVWQARMITSLGTGVVLCGTVGGETGHVLKHLISDPLIEPQLLDVDARNGAYVHDRRDGSRDELVDMPAGELSRHDLDDLYELTLTHALDTGIALLSGPGNDRVLPHSLYRRLTEDLSANGCRVLADLAGGRLAQVLEGGPSFVKVSHEELIEDGRADSGDLPDLVAAIKEIAKRGPGTVVVSRAAEPALALVEDELFTLHVPDLSPVDTRGGGDSMTAGVAACLAKDEPMTDALRIGAAAGALNITRRGLGTGGGEAIRTLADRVELRPLSESWS</sequence>
<protein>
    <submittedName>
        <fullName evidence="8">1-phosphofructokinase</fullName>
    </submittedName>
</protein>
<evidence type="ECO:0000256" key="5">
    <source>
        <dbReference type="ARBA" id="ARBA00022840"/>
    </source>
</evidence>
<evidence type="ECO:0000256" key="2">
    <source>
        <dbReference type="ARBA" id="ARBA00022679"/>
    </source>
</evidence>
<dbReference type="InterPro" id="IPR029056">
    <property type="entry name" value="Ribokinase-like"/>
</dbReference>
<dbReference type="PANTHER" id="PTHR46566">
    <property type="entry name" value="1-PHOSPHOFRUCTOKINASE-RELATED"/>
    <property type="match status" value="1"/>
</dbReference>
<dbReference type="Gene3D" id="3.40.1190.20">
    <property type="match status" value="1"/>
</dbReference>
<evidence type="ECO:0000256" key="4">
    <source>
        <dbReference type="ARBA" id="ARBA00022777"/>
    </source>
</evidence>
<dbReference type="PROSITE" id="PS00584">
    <property type="entry name" value="PFKB_KINASES_2"/>
    <property type="match status" value="1"/>
</dbReference>
<keyword evidence="5" id="KW-0067">ATP-binding</keyword>
<keyword evidence="4 8" id="KW-0418">Kinase</keyword>